<evidence type="ECO:0000313" key="1">
    <source>
        <dbReference type="EMBL" id="KRX08212.1"/>
    </source>
</evidence>
<proteinExistence type="predicted"/>
<dbReference type="AlphaFoldDB" id="A0A0V0R103"/>
<dbReference type="OrthoDB" id="286286at2759"/>
<evidence type="ECO:0000313" key="2">
    <source>
        <dbReference type="Proteomes" id="UP000054937"/>
    </source>
</evidence>
<dbReference type="InterPro" id="IPR007244">
    <property type="entry name" value="Naa35_N"/>
</dbReference>
<gene>
    <name evidence="1" type="ORF">PPERSA_11689</name>
</gene>
<dbReference type="Proteomes" id="UP000054937">
    <property type="component" value="Unassembled WGS sequence"/>
</dbReference>
<dbReference type="PANTHER" id="PTHR21373:SF0">
    <property type="entry name" value="N-ALPHA-ACETYLTRANSFERASE 35, NATC AUXILIARY SUBUNIT"/>
    <property type="match status" value="1"/>
</dbReference>
<protein>
    <submittedName>
        <fullName evidence="1">Uncharacterized protein</fullName>
    </submittedName>
</protein>
<keyword evidence="2" id="KW-1185">Reference proteome</keyword>
<name>A0A0V0R103_PSEPJ</name>
<dbReference type="GO" id="GO:0031417">
    <property type="term" value="C:NatC complex"/>
    <property type="evidence" value="ECO:0007669"/>
    <property type="project" value="InterPro"/>
</dbReference>
<comment type="caution">
    <text evidence="1">The sequence shown here is derived from an EMBL/GenBank/DDBJ whole genome shotgun (WGS) entry which is preliminary data.</text>
</comment>
<reference evidence="1 2" key="1">
    <citation type="journal article" date="2015" name="Sci. Rep.">
        <title>Genome of the facultative scuticociliatosis pathogen Pseudocohnilembus persalinus provides insight into its virulence through horizontal gene transfer.</title>
        <authorList>
            <person name="Xiong J."/>
            <person name="Wang G."/>
            <person name="Cheng J."/>
            <person name="Tian M."/>
            <person name="Pan X."/>
            <person name="Warren A."/>
            <person name="Jiang C."/>
            <person name="Yuan D."/>
            <person name="Miao W."/>
        </authorList>
    </citation>
    <scope>NUCLEOTIDE SEQUENCE [LARGE SCALE GENOMIC DNA]</scope>
    <source>
        <strain evidence="1">36N120E</strain>
    </source>
</reference>
<accession>A0A0V0R103</accession>
<dbReference type="PANTHER" id="PTHR21373">
    <property type="entry name" value="GLUCOSE REPRESSIBLE PROTEIN MAK10"/>
    <property type="match status" value="1"/>
</dbReference>
<sequence length="549" mass="65124">MNKGEMIHCHDFSLFEAMSGSEIGDPKIDIKGNLHLADTVEKMIEKGYLKSDPSELTTREYEDIQQLIEQSLETLKGKVTNAKKKQTKKNVQLNEFDGLQARIQLQRSLLEMQNIMYERVFSLEIKQKLQKLIKNARIQLNECQKTFQHCENMENIKSNTILQTLLCQVPPKKPVERSIEEGYKYIENMFQQIEQIIIISEQSDLFQIENLLDEYQKLPKCLTIKVYLEMIFLNHDYKYFQTHNFLTYIEDELINLGLTKEQIKNEHIQTHVKRLFIVEQDFLTRHFRNSYRQQREFPKIQQDFSIIIHEATTNPAPFIKQNSSDQVLVNQAYTMGIKLMIKQLQMGTAIELYDDADQPQQLFYQDYLYTILQKNQLNYIQKLDKEFIQAYNSKLNLAQKKKKLSDFQRAYFYDYIFGKGILSYVKGMSRIAYILLKKKVLPNYNNEEQYENRFNNRFEKIFSNEQEGLDNIQQQFKDAQEQFNLIPTNDNAIPEYLVQKTQILKKMSVQTALASVLVKMNYNNIEKLKAEFILEEYEYLPILKVSKIQ</sequence>
<organism evidence="1 2">
    <name type="scientific">Pseudocohnilembus persalinus</name>
    <name type="common">Ciliate</name>
    <dbReference type="NCBI Taxonomy" id="266149"/>
    <lineage>
        <taxon>Eukaryota</taxon>
        <taxon>Sar</taxon>
        <taxon>Alveolata</taxon>
        <taxon>Ciliophora</taxon>
        <taxon>Intramacronucleata</taxon>
        <taxon>Oligohymenophorea</taxon>
        <taxon>Scuticociliatia</taxon>
        <taxon>Philasterida</taxon>
        <taxon>Pseudocohnilembidae</taxon>
        <taxon>Pseudocohnilembus</taxon>
    </lineage>
</organism>
<dbReference type="EMBL" id="LDAU01000069">
    <property type="protein sequence ID" value="KRX08212.1"/>
    <property type="molecule type" value="Genomic_DNA"/>
</dbReference>
<dbReference type="InParanoid" id="A0A0V0R103"/>